<dbReference type="SMR" id="A0A803LBY6"/>
<dbReference type="PANTHER" id="PTHR31625">
    <property type="match status" value="1"/>
</dbReference>
<keyword evidence="1" id="KW-0808">Transferase</keyword>
<dbReference type="Gene3D" id="3.30.559.10">
    <property type="entry name" value="Chloramphenicol acetyltransferase-like domain"/>
    <property type="match status" value="2"/>
</dbReference>
<dbReference type="GO" id="GO:0016747">
    <property type="term" value="F:acyltransferase activity, transferring groups other than amino-acyl groups"/>
    <property type="evidence" value="ECO:0007669"/>
    <property type="project" value="UniProtKB-ARBA"/>
</dbReference>
<evidence type="ECO:0000256" key="1">
    <source>
        <dbReference type="ARBA" id="ARBA00022679"/>
    </source>
</evidence>
<proteinExistence type="predicted"/>
<keyword evidence="2" id="KW-0012">Acyltransferase</keyword>
<sequence>MAPSSLINGVGVSSAVQITESSYISPPPATTTPHSYSLPLTFFDIPSLQYPPLQPLFFFQLAPVPVSFLEFSSNILPRLKHSLSSALQYFFPFAGKLTTTRSLLDNLSFLTENGKSDSVGLTVALCDADFNDLSSYAYKSAHIFQQLVPSLPTIASSTIIASPIPLLAIQITFFPSPSSGFSIGFASHPVLCDQRTFSNFLYTWASFSKSGHLNFSLAPTYPASFDRSVILDSNGLQSIMLEQWLGLESHPTVSMKMLPPPPAAHASLQSTFVMGSADIANAKRWLQAQCDKLNRSYPVLLSPYVVTCAFVWTCFLRAQVQNSFVTKAKAKGPMYFGFIAGGITRLPYQVSAKYFGNCVGFGRAVAMREELLKEGEGMLAAADAIGKTVKMLDSDVLGGAERWISEWQTLIKSEDHIHVVGSPKVNLYETDFGWGKPKKIEEISIDGTRAISLTQSRHMKSGIEIGLTLSNFIMDDFQSIFTQGLRVFAQ</sequence>
<dbReference type="AlphaFoldDB" id="A0A803LBY6"/>
<reference evidence="3" key="1">
    <citation type="journal article" date="2017" name="Nature">
        <title>The genome of Chenopodium quinoa.</title>
        <authorList>
            <person name="Jarvis D.E."/>
            <person name="Ho Y.S."/>
            <person name="Lightfoot D.J."/>
            <person name="Schmoeckel S.M."/>
            <person name="Li B."/>
            <person name="Borm T.J.A."/>
            <person name="Ohyanagi H."/>
            <person name="Mineta K."/>
            <person name="Michell C.T."/>
            <person name="Saber N."/>
            <person name="Kharbatia N.M."/>
            <person name="Rupper R.R."/>
            <person name="Sharp A.R."/>
            <person name="Dally N."/>
            <person name="Boughton B.A."/>
            <person name="Woo Y.H."/>
            <person name="Gao G."/>
            <person name="Schijlen E.G.W.M."/>
            <person name="Guo X."/>
            <person name="Momin A.A."/>
            <person name="Negrao S."/>
            <person name="Al-Babili S."/>
            <person name="Gehring C."/>
            <person name="Roessner U."/>
            <person name="Jung C."/>
            <person name="Murphy K."/>
            <person name="Arold S.T."/>
            <person name="Gojobori T."/>
            <person name="van der Linden C.G."/>
            <person name="van Loo E.N."/>
            <person name="Jellen E.N."/>
            <person name="Maughan P.J."/>
            <person name="Tester M."/>
        </authorList>
    </citation>
    <scope>NUCLEOTIDE SEQUENCE [LARGE SCALE GENOMIC DNA]</scope>
    <source>
        <strain evidence="3">cv. PI 614886</strain>
    </source>
</reference>
<organism evidence="3 4">
    <name type="scientific">Chenopodium quinoa</name>
    <name type="common">Quinoa</name>
    <dbReference type="NCBI Taxonomy" id="63459"/>
    <lineage>
        <taxon>Eukaryota</taxon>
        <taxon>Viridiplantae</taxon>
        <taxon>Streptophyta</taxon>
        <taxon>Embryophyta</taxon>
        <taxon>Tracheophyta</taxon>
        <taxon>Spermatophyta</taxon>
        <taxon>Magnoliopsida</taxon>
        <taxon>eudicotyledons</taxon>
        <taxon>Gunneridae</taxon>
        <taxon>Pentapetalae</taxon>
        <taxon>Caryophyllales</taxon>
        <taxon>Chenopodiaceae</taxon>
        <taxon>Chenopodioideae</taxon>
        <taxon>Atripliceae</taxon>
        <taxon>Chenopodium</taxon>
    </lineage>
</organism>
<reference evidence="3" key="2">
    <citation type="submission" date="2021-03" db="UniProtKB">
        <authorList>
            <consortium name="EnsemblPlants"/>
        </authorList>
    </citation>
    <scope>IDENTIFICATION</scope>
</reference>
<evidence type="ECO:0000256" key="2">
    <source>
        <dbReference type="ARBA" id="ARBA00023315"/>
    </source>
</evidence>
<evidence type="ECO:0000313" key="4">
    <source>
        <dbReference type="Proteomes" id="UP000596660"/>
    </source>
</evidence>
<accession>A0A803LBY6</accession>
<name>A0A803LBY6_CHEQI</name>
<dbReference type="Gramene" id="AUR62009375-RA">
    <property type="protein sequence ID" value="AUR62009375-RA:cds"/>
    <property type="gene ID" value="AUR62009375"/>
</dbReference>
<dbReference type="Pfam" id="PF02458">
    <property type="entry name" value="Transferase"/>
    <property type="match status" value="1"/>
</dbReference>
<keyword evidence="4" id="KW-1185">Reference proteome</keyword>
<protein>
    <submittedName>
        <fullName evidence="3">Uncharacterized protein</fullName>
    </submittedName>
</protein>
<dbReference type="InterPro" id="IPR023213">
    <property type="entry name" value="CAT-like_dom_sf"/>
</dbReference>
<evidence type="ECO:0000313" key="3">
    <source>
        <dbReference type="EnsemblPlants" id="AUR62009375-RA:cds"/>
    </source>
</evidence>
<dbReference type="EnsemblPlants" id="AUR62009375-RA">
    <property type="protein sequence ID" value="AUR62009375-RA:cds"/>
    <property type="gene ID" value="AUR62009375"/>
</dbReference>
<dbReference type="InterPro" id="IPR051504">
    <property type="entry name" value="Plant_metabolite_acyltrans"/>
</dbReference>
<dbReference type="Proteomes" id="UP000596660">
    <property type="component" value="Unplaced"/>
</dbReference>